<dbReference type="EMBL" id="OGUU01000045">
    <property type="protein sequence ID" value="SPC25776.1"/>
    <property type="molecule type" value="Genomic_DNA"/>
</dbReference>
<organism evidence="1 2">
    <name type="scientific">Cupriavidus taiwanensis</name>
    <dbReference type="NCBI Taxonomy" id="164546"/>
    <lineage>
        <taxon>Bacteria</taxon>
        <taxon>Pseudomonadati</taxon>
        <taxon>Pseudomonadota</taxon>
        <taxon>Betaproteobacteria</taxon>
        <taxon>Burkholderiales</taxon>
        <taxon>Burkholderiaceae</taxon>
        <taxon>Cupriavidus</taxon>
    </lineage>
</organism>
<protein>
    <submittedName>
        <fullName evidence="1">Uncharacterized protein</fullName>
    </submittedName>
</protein>
<reference evidence="1 2" key="1">
    <citation type="submission" date="2018-01" db="EMBL/GenBank/DDBJ databases">
        <authorList>
            <person name="Clerissi C."/>
        </authorList>
    </citation>
    <scope>NUCLEOTIDE SEQUENCE [LARGE SCALE GENOMIC DNA]</scope>
    <source>
        <strain evidence="1">Cupriavidus taiwanensis STM 6021</strain>
    </source>
</reference>
<dbReference type="Proteomes" id="UP000257139">
    <property type="component" value="Unassembled WGS sequence"/>
</dbReference>
<proteinExistence type="predicted"/>
<comment type="caution">
    <text evidence="1">The sequence shown here is derived from an EMBL/GenBank/DDBJ whole genome shotgun (WGS) entry which is preliminary data.</text>
</comment>
<evidence type="ECO:0000313" key="1">
    <source>
        <dbReference type="EMBL" id="SPC25776.1"/>
    </source>
</evidence>
<sequence length="77" mass="8294">MPPISLERPALDGCPRRCRCHLAGEWDQIASPFVQLPIEGSRDVYTQSVSQIVARLGYAGVGSPSLEAGHTVSRSSE</sequence>
<evidence type="ECO:0000313" key="2">
    <source>
        <dbReference type="Proteomes" id="UP000257139"/>
    </source>
</evidence>
<accession>A0A7Z7JFT2</accession>
<dbReference type="AlphaFoldDB" id="A0A7Z7JFT2"/>
<gene>
    <name evidence="1" type="ORF">CBM2594_U10277</name>
</gene>
<name>A0A7Z7JFT2_9BURK</name>